<dbReference type="STRING" id="1276920.ADIAG_00788"/>
<dbReference type="PATRIC" id="fig|1276920.7.peg.791"/>
<dbReference type="eggNOG" id="COG0847">
    <property type="taxonomic scope" value="Bacteria"/>
</dbReference>
<keyword evidence="5" id="KW-0547">Nucleotide-binding</keyword>
<accession>M7NMC9</accession>
<keyword evidence="6" id="KW-1185">Reference proteome</keyword>
<dbReference type="GO" id="GO:0005829">
    <property type="term" value="C:cytosol"/>
    <property type="evidence" value="ECO:0007669"/>
    <property type="project" value="TreeGrafter"/>
</dbReference>
<keyword evidence="3 5" id="KW-0269">Exonuclease</keyword>
<dbReference type="NCBIfam" id="NF005927">
    <property type="entry name" value="PRK07942.1"/>
    <property type="match status" value="1"/>
</dbReference>
<dbReference type="Gene3D" id="3.30.420.10">
    <property type="entry name" value="Ribonuclease H-like superfamily/Ribonuclease H"/>
    <property type="match status" value="1"/>
</dbReference>
<dbReference type="EMBL" id="AOCK01000002">
    <property type="protein sequence ID" value="EMQ99688.1"/>
    <property type="molecule type" value="Genomic_DNA"/>
</dbReference>
<keyword evidence="1" id="KW-0540">Nuclease</keyword>
<proteinExistence type="predicted"/>
<dbReference type="InterPro" id="IPR012337">
    <property type="entry name" value="RNaseH-like_sf"/>
</dbReference>
<evidence type="ECO:0000256" key="2">
    <source>
        <dbReference type="ARBA" id="ARBA00022801"/>
    </source>
</evidence>
<evidence type="ECO:0000259" key="4">
    <source>
        <dbReference type="SMART" id="SM00479"/>
    </source>
</evidence>
<reference evidence="5 6" key="1">
    <citation type="journal article" date="2013" name="Genome Announc.">
        <title>Draft Genome Sequence of Arthrobacter gangotriensis Strain Lz1yT, Isolated from a Penguin Rookery Soil Sample Collected in Antarctica, near the Indian Station Dakshin Gangotri.</title>
        <authorList>
            <person name="Shivaji S."/>
            <person name="Ara S."/>
            <person name="Bandi S."/>
            <person name="Singh A."/>
            <person name="Kumar Pinnaka A."/>
        </authorList>
    </citation>
    <scope>NUCLEOTIDE SEQUENCE [LARGE SCALE GENOMIC DNA]</scope>
    <source>
        <strain evidence="5 6">Lz1y</strain>
    </source>
</reference>
<keyword evidence="5" id="KW-0067">ATP-binding</keyword>
<protein>
    <submittedName>
        <fullName evidence="5">DnaQ family exonuclease/DinG family helicase</fullName>
    </submittedName>
</protein>
<dbReference type="InterPro" id="IPR013520">
    <property type="entry name" value="Ribonucl_H"/>
</dbReference>
<sequence length="236" mass="25489">MSPVPGSVGPMTSWHTLPRAAFDLETTGRDPLDARIVTASIVVVNGRSEILQTKEWLVDPGVAIPEEASAIHGVTTDKAQAEGMDAATAVAEISAFLADLFQTMPVMAFNAAYDFTVLDREAKRHGLAVIAPAPVIDPYILDKQVDKYRRGKRNLSVMSEFYGVQLLNAHTSTADAAATIGIADAQAAKYSALQTDPAELHTQQVKWAAEQAASLQEYFRRKNPEAVVDGQWPVKA</sequence>
<dbReference type="AlphaFoldDB" id="M7NMC9"/>
<keyword evidence="2" id="KW-0378">Hydrolase</keyword>
<dbReference type="GO" id="GO:0004386">
    <property type="term" value="F:helicase activity"/>
    <property type="evidence" value="ECO:0007669"/>
    <property type="project" value="UniProtKB-KW"/>
</dbReference>
<name>M7NMC9_9MICC</name>
<organism evidence="5 6">
    <name type="scientific">Paeniglutamicibacter gangotriensis Lz1y</name>
    <dbReference type="NCBI Taxonomy" id="1276920"/>
    <lineage>
        <taxon>Bacteria</taxon>
        <taxon>Bacillati</taxon>
        <taxon>Actinomycetota</taxon>
        <taxon>Actinomycetes</taxon>
        <taxon>Micrococcales</taxon>
        <taxon>Micrococcaceae</taxon>
        <taxon>Paeniglutamicibacter</taxon>
    </lineage>
</organism>
<evidence type="ECO:0000313" key="5">
    <source>
        <dbReference type="EMBL" id="EMQ99688.1"/>
    </source>
</evidence>
<dbReference type="InterPro" id="IPR036397">
    <property type="entry name" value="RNaseH_sf"/>
</dbReference>
<dbReference type="Pfam" id="PF00929">
    <property type="entry name" value="RNase_T"/>
    <property type="match status" value="1"/>
</dbReference>
<dbReference type="GO" id="GO:0003676">
    <property type="term" value="F:nucleic acid binding"/>
    <property type="evidence" value="ECO:0007669"/>
    <property type="project" value="InterPro"/>
</dbReference>
<evidence type="ECO:0000256" key="1">
    <source>
        <dbReference type="ARBA" id="ARBA00022722"/>
    </source>
</evidence>
<feature type="domain" description="Exonuclease" evidence="4">
    <location>
        <begin position="18"/>
        <end position="192"/>
    </location>
</feature>
<evidence type="ECO:0000313" key="6">
    <source>
        <dbReference type="Proteomes" id="UP000012015"/>
    </source>
</evidence>
<dbReference type="PANTHER" id="PTHR30231">
    <property type="entry name" value="DNA POLYMERASE III SUBUNIT EPSILON"/>
    <property type="match status" value="1"/>
</dbReference>
<comment type="caution">
    <text evidence="5">The sequence shown here is derived from an EMBL/GenBank/DDBJ whole genome shotgun (WGS) entry which is preliminary data.</text>
</comment>
<dbReference type="Proteomes" id="UP000012015">
    <property type="component" value="Unassembled WGS sequence"/>
</dbReference>
<dbReference type="PANTHER" id="PTHR30231:SF4">
    <property type="entry name" value="PROTEIN NEN2"/>
    <property type="match status" value="1"/>
</dbReference>
<dbReference type="SUPFAM" id="SSF53098">
    <property type="entry name" value="Ribonuclease H-like"/>
    <property type="match status" value="1"/>
</dbReference>
<gene>
    <name evidence="5" type="ORF">ADIAG_00788</name>
</gene>
<dbReference type="CDD" id="cd06127">
    <property type="entry name" value="DEDDh"/>
    <property type="match status" value="1"/>
</dbReference>
<dbReference type="GO" id="GO:0008408">
    <property type="term" value="F:3'-5' exonuclease activity"/>
    <property type="evidence" value="ECO:0007669"/>
    <property type="project" value="TreeGrafter"/>
</dbReference>
<evidence type="ECO:0000256" key="3">
    <source>
        <dbReference type="ARBA" id="ARBA00022839"/>
    </source>
</evidence>
<keyword evidence="5" id="KW-0347">Helicase</keyword>
<dbReference type="SMART" id="SM00479">
    <property type="entry name" value="EXOIII"/>
    <property type="match status" value="1"/>
</dbReference>